<dbReference type="PROSITE" id="PS50930">
    <property type="entry name" value="HTH_LYTTR"/>
    <property type="match status" value="1"/>
</dbReference>
<dbReference type="GO" id="GO:0003677">
    <property type="term" value="F:DNA binding"/>
    <property type="evidence" value="ECO:0007669"/>
    <property type="project" value="InterPro"/>
</dbReference>
<dbReference type="RefSeq" id="WP_121586893.1">
    <property type="nucleotide sequence ID" value="NZ_RCHT01000012.1"/>
</dbReference>
<dbReference type="PANTHER" id="PTHR37299">
    <property type="entry name" value="TRANSCRIPTIONAL REGULATOR-RELATED"/>
    <property type="match status" value="1"/>
</dbReference>
<comment type="caution">
    <text evidence="2">The sequence shown here is derived from an EMBL/GenBank/DDBJ whole genome shotgun (WGS) entry which is preliminary data.</text>
</comment>
<evidence type="ECO:0000259" key="1">
    <source>
        <dbReference type="PROSITE" id="PS50930"/>
    </source>
</evidence>
<dbReference type="Gene3D" id="2.40.50.1020">
    <property type="entry name" value="LytTr DNA-binding domain"/>
    <property type="match status" value="1"/>
</dbReference>
<evidence type="ECO:0000313" key="3">
    <source>
        <dbReference type="Proteomes" id="UP000276301"/>
    </source>
</evidence>
<dbReference type="Pfam" id="PF04397">
    <property type="entry name" value="LytTR"/>
    <property type="match status" value="1"/>
</dbReference>
<feature type="domain" description="HTH LytTR-type" evidence="1">
    <location>
        <begin position="41"/>
        <end position="145"/>
    </location>
</feature>
<dbReference type="SMART" id="SM00850">
    <property type="entry name" value="LytTR"/>
    <property type="match status" value="1"/>
</dbReference>
<proteinExistence type="predicted"/>
<evidence type="ECO:0000313" key="2">
    <source>
        <dbReference type="EMBL" id="RLL10826.1"/>
    </source>
</evidence>
<dbReference type="EMBL" id="RCHT01000012">
    <property type="protein sequence ID" value="RLL10826.1"/>
    <property type="molecule type" value="Genomic_DNA"/>
</dbReference>
<dbReference type="InterPro" id="IPR046947">
    <property type="entry name" value="LytR-like"/>
</dbReference>
<dbReference type="AlphaFoldDB" id="A0A498CQ12"/>
<dbReference type="PANTHER" id="PTHR37299:SF4">
    <property type="entry name" value="TRANSCRIPTIONAL REGULATOR"/>
    <property type="match status" value="1"/>
</dbReference>
<keyword evidence="3" id="KW-1185">Reference proteome</keyword>
<accession>A0A498CQ12</accession>
<protein>
    <submittedName>
        <fullName evidence="2">LytTR family transcriptional regulator</fullName>
    </submittedName>
</protein>
<dbReference type="InterPro" id="IPR007492">
    <property type="entry name" value="LytTR_DNA-bd_dom"/>
</dbReference>
<reference evidence="2 3" key="1">
    <citation type="submission" date="2018-10" db="EMBL/GenBank/DDBJ databases">
        <title>Anaerotruncus faecis sp. nov., isolated from human feces.</title>
        <authorList>
            <person name="Wang Y.-J."/>
        </authorList>
    </citation>
    <scope>NUCLEOTIDE SEQUENCE [LARGE SCALE GENOMIC DNA]</scope>
    <source>
        <strain evidence="2 3">22A2-44</strain>
    </source>
</reference>
<organism evidence="2 3">
    <name type="scientific">Anaerotruncus massiliensis</name>
    <name type="common">ex Liu et al. 2021</name>
    <dbReference type="NCBI Taxonomy" id="2321404"/>
    <lineage>
        <taxon>Bacteria</taxon>
        <taxon>Bacillati</taxon>
        <taxon>Bacillota</taxon>
        <taxon>Clostridia</taxon>
        <taxon>Eubacteriales</taxon>
        <taxon>Oscillospiraceae</taxon>
        <taxon>Anaerotruncus</taxon>
    </lineage>
</organism>
<name>A0A498CQ12_9FIRM</name>
<dbReference type="GO" id="GO:0000156">
    <property type="term" value="F:phosphorelay response regulator activity"/>
    <property type="evidence" value="ECO:0007669"/>
    <property type="project" value="InterPro"/>
</dbReference>
<dbReference type="Proteomes" id="UP000276301">
    <property type="component" value="Unassembled WGS sequence"/>
</dbReference>
<gene>
    <name evidence="2" type="ORF">D4A47_08005</name>
</gene>
<sequence length="145" mass="16461">MDIRINEDPACGEPEIVIRCREMDERIVRMIAALRAAEQKLAGVRDGRTFVVDPAEVYYAESVDKRTFLYTADAVYESPLRLYEMEERFGAGDFFRASKSAVVNLARVKSLSPMLGGKIEVLLENNERLMVSRQYVPGLRQKLGI</sequence>